<feature type="transmembrane region" description="Helical" evidence="7">
    <location>
        <begin position="12"/>
        <end position="30"/>
    </location>
</feature>
<evidence type="ECO:0000313" key="9">
    <source>
        <dbReference type="Proteomes" id="UP000007113"/>
    </source>
</evidence>
<protein>
    <submittedName>
        <fullName evidence="8">Sodium:dicarboxylate symporter</fullName>
    </submittedName>
</protein>
<dbReference type="PRINTS" id="PR00173">
    <property type="entry name" value="EDTRNSPORT"/>
</dbReference>
<dbReference type="InterPro" id="IPR036458">
    <property type="entry name" value="Na:dicarbo_symporter_sf"/>
</dbReference>
<evidence type="ECO:0000256" key="5">
    <source>
        <dbReference type="ARBA" id="ARBA00022989"/>
    </source>
</evidence>
<evidence type="ECO:0000256" key="2">
    <source>
        <dbReference type="ARBA" id="ARBA00022448"/>
    </source>
</evidence>
<dbReference type="EMBL" id="CP003130">
    <property type="protein sequence ID" value="AEU36254.1"/>
    <property type="molecule type" value="Genomic_DNA"/>
</dbReference>
<organism evidence="8 9">
    <name type="scientific">Granulicella mallensis (strain ATCC BAA-1857 / DSM 23137 / MP5ACTX8)</name>
    <dbReference type="NCBI Taxonomy" id="682795"/>
    <lineage>
        <taxon>Bacteria</taxon>
        <taxon>Pseudomonadati</taxon>
        <taxon>Acidobacteriota</taxon>
        <taxon>Terriglobia</taxon>
        <taxon>Terriglobales</taxon>
        <taxon>Acidobacteriaceae</taxon>
        <taxon>Granulicella</taxon>
    </lineage>
</organism>
<dbReference type="eggNOG" id="COG1301">
    <property type="taxonomic scope" value="Bacteria"/>
</dbReference>
<evidence type="ECO:0000256" key="3">
    <source>
        <dbReference type="ARBA" id="ARBA00022475"/>
    </source>
</evidence>
<accession>G8NS46</accession>
<keyword evidence="4 7" id="KW-0812">Transmembrane</keyword>
<gene>
    <name evidence="8" type="ordered locus">AciX8_1919</name>
</gene>
<feature type="transmembrane region" description="Helical" evidence="7">
    <location>
        <begin position="272"/>
        <end position="291"/>
    </location>
</feature>
<keyword evidence="5 7" id="KW-1133">Transmembrane helix</keyword>
<dbReference type="PANTHER" id="PTHR42865">
    <property type="entry name" value="PROTON/GLUTAMATE-ASPARTATE SYMPORTER"/>
    <property type="match status" value="1"/>
</dbReference>
<keyword evidence="6 7" id="KW-0472">Membrane</keyword>
<feature type="transmembrane region" description="Helical" evidence="7">
    <location>
        <begin position="396"/>
        <end position="418"/>
    </location>
</feature>
<dbReference type="GO" id="GO:0006835">
    <property type="term" value="P:dicarboxylic acid transport"/>
    <property type="evidence" value="ECO:0007669"/>
    <property type="project" value="TreeGrafter"/>
</dbReference>
<dbReference type="Pfam" id="PF00375">
    <property type="entry name" value="SDF"/>
    <property type="match status" value="1"/>
</dbReference>
<feature type="transmembrane region" description="Helical" evidence="7">
    <location>
        <begin position="353"/>
        <end position="384"/>
    </location>
</feature>
<dbReference type="Proteomes" id="UP000007113">
    <property type="component" value="Chromosome"/>
</dbReference>
<reference evidence="8 9" key="1">
    <citation type="submission" date="2011-11" db="EMBL/GenBank/DDBJ databases">
        <title>Complete sequence of Granulicella mallensis MP5ACTX8.</title>
        <authorList>
            <consortium name="US DOE Joint Genome Institute"/>
            <person name="Lucas S."/>
            <person name="Copeland A."/>
            <person name="Lapidus A."/>
            <person name="Cheng J.-F."/>
            <person name="Goodwin L."/>
            <person name="Pitluck S."/>
            <person name="Peters L."/>
            <person name="Lu M."/>
            <person name="Detter J.C."/>
            <person name="Han C."/>
            <person name="Tapia R."/>
            <person name="Land M."/>
            <person name="Hauser L."/>
            <person name="Kyrpides N."/>
            <person name="Ivanova N."/>
            <person name="Mikhailova N."/>
            <person name="Pagani I."/>
            <person name="Rawat S."/>
            <person name="Mannisto M."/>
            <person name="Haggblom M."/>
            <person name="Woyke T."/>
        </authorList>
    </citation>
    <scope>NUCLEOTIDE SEQUENCE [LARGE SCALE GENOMIC DNA]</scope>
    <source>
        <strain evidence="9">ATCC BAA-1857 / DSM 23137 / MP5ACTX8</strain>
    </source>
</reference>
<evidence type="ECO:0000256" key="1">
    <source>
        <dbReference type="ARBA" id="ARBA00004651"/>
    </source>
</evidence>
<dbReference type="HOGENOM" id="CLU_019375_7_0_0"/>
<dbReference type="KEGG" id="gma:AciX8_1919"/>
<evidence type="ECO:0000256" key="4">
    <source>
        <dbReference type="ARBA" id="ARBA00022692"/>
    </source>
</evidence>
<feature type="transmembrane region" description="Helical" evidence="7">
    <location>
        <begin position="88"/>
        <end position="115"/>
    </location>
</feature>
<name>G8NS46_GRAMM</name>
<feature type="transmembrane region" description="Helical" evidence="7">
    <location>
        <begin position="195"/>
        <end position="213"/>
    </location>
</feature>
<keyword evidence="9" id="KW-1185">Reference proteome</keyword>
<proteinExistence type="predicted"/>
<evidence type="ECO:0000256" key="6">
    <source>
        <dbReference type="ARBA" id="ARBA00023136"/>
    </source>
</evidence>
<keyword evidence="2" id="KW-0813">Transport</keyword>
<dbReference type="RefSeq" id="WP_014265133.1">
    <property type="nucleotide sequence ID" value="NC_016631.1"/>
</dbReference>
<dbReference type="PANTHER" id="PTHR42865:SF7">
    <property type="entry name" value="PROTON_GLUTAMATE-ASPARTATE SYMPORTER"/>
    <property type="match status" value="1"/>
</dbReference>
<feature type="transmembrane region" description="Helical" evidence="7">
    <location>
        <begin position="234"/>
        <end position="252"/>
    </location>
</feature>
<dbReference type="GO" id="GO:0005886">
    <property type="term" value="C:plasma membrane"/>
    <property type="evidence" value="ECO:0007669"/>
    <property type="project" value="UniProtKB-SubCell"/>
</dbReference>
<dbReference type="AlphaFoldDB" id="G8NS46"/>
<evidence type="ECO:0000313" key="8">
    <source>
        <dbReference type="EMBL" id="AEU36254.1"/>
    </source>
</evidence>
<sequence length="451" mass="47255">MVQVRSTPSQALNIFTVAGLVIYGTGICLAHSHALGMGIRVAGLAVLAFVAMQRRSIATWTLFAILAGTELGADAPHVAIRLHVLAEIFLRLVRLIVAPLILGTLTTGIAAHGGLRHLGRIAWKTFLYFEVVTTLALLLGAVAINLSHAGEGLALPASPTTNNVIATTATHPGLESFLLNIFPENIAQAVAQNQILQVAVFAILFGVALALLADEKKAPLLSVLQSLTDTMFQFTRIIMYFAPIAAGAAMSYTVGSMGLSTLLPLAKLVATFYGAILAFLVVVLLPIAILARIPLRKFLQAVSEPVAIGFATSTSEAAMPLAMERMEEFGVPRWIVSFVIPAGYSFNMDGASLYLSIAAIFAAQASGVHLSLGSQAAMIAILMVTSKGLAGVPRAILAILLATASMFHLSTPAIMTILGVDALIDMGRTGLNVAGNCLASAVVNQLENHSD</sequence>
<feature type="transmembrane region" description="Helical" evidence="7">
    <location>
        <begin position="329"/>
        <end position="347"/>
    </location>
</feature>
<feature type="transmembrane region" description="Helical" evidence="7">
    <location>
        <begin position="127"/>
        <end position="146"/>
    </location>
</feature>
<dbReference type="Gene3D" id="1.10.3860.10">
    <property type="entry name" value="Sodium:dicarboxylate symporter"/>
    <property type="match status" value="1"/>
</dbReference>
<dbReference type="SUPFAM" id="SSF118215">
    <property type="entry name" value="Proton glutamate symport protein"/>
    <property type="match status" value="1"/>
</dbReference>
<dbReference type="OrthoDB" id="9768885at2"/>
<evidence type="ECO:0000256" key="7">
    <source>
        <dbReference type="SAM" id="Phobius"/>
    </source>
</evidence>
<comment type="subcellular location">
    <subcellularLocation>
        <location evidence="1">Cell membrane</location>
        <topology evidence="1">Multi-pass membrane protein</topology>
    </subcellularLocation>
</comment>
<dbReference type="InterPro" id="IPR001991">
    <property type="entry name" value="Na-dicarboxylate_symporter"/>
</dbReference>
<keyword evidence="3" id="KW-1003">Cell membrane</keyword>
<dbReference type="GO" id="GO:0015293">
    <property type="term" value="F:symporter activity"/>
    <property type="evidence" value="ECO:0007669"/>
    <property type="project" value="UniProtKB-KW"/>
</dbReference>